<dbReference type="EMBL" id="PKMF04000567">
    <property type="protein sequence ID" value="KAK7825676.1"/>
    <property type="molecule type" value="Genomic_DNA"/>
</dbReference>
<protein>
    <submittedName>
        <fullName evidence="1">Uncharacterized protein</fullName>
    </submittedName>
</protein>
<evidence type="ECO:0000313" key="2">
    <source>
        <dbReference type="Proteomes" id="UP000237347"/>
    </source>
</evidence>
<organism evidence="1 2">
    <name type="scientific">Quercus suber</name>
    <name type="common">Cork oak</name>
    <dbReference type="NCBI Taxonomy" id="58331"/>
    <lineage>
        <taxon>Eukaryota</taxon>
        <taxon>Viridiplantae</taxon>
        <taxon>Streptophyta</taxon>
        <taxon>Embryophyta</taxon>
        <taxon>Tracheophyta</taxon>
        <taxon>Spermatophyta</taxon>
        <taxon>Magnoliopsida</taxon>
        <taxon>eudicotyledons</taxon>
        <taxon>Gunneridae</taxon>
        <taxon>Pentapetalae</taxon>
        <taxon>rosids</taxon>
        <taxon>fabids</taxon>
        <taxon>Fagales</taxon>
        <taxon>Fagaceae</taxon>
        <taxon>Quercus</taxon>
    </lineage>
</organism>
<gene>
    <name evidence="1" type="ORF">CFP56_032816</name>
</gene>
<keyword evidence="2" id="KW-1185">Reference proteome</keyword>
<name>A0AAW0JH23_QUESU</name>
<dbReference type="Proteomes" id="UP000237347">
    <property type="component" value="Unassembled WGS sequence"/>
</dbReference>
<dbReference type="AlphaFoldDB" id="A0AAW0JH23"/>
<proteinExistence type="predicted"/>
<sequence>MGSHFLMGIIGVGYVGFKNKRVEISLYFADHPRNKGMCIACDIRDLFANIGYVIIDLPTGNSNSWVIL</sequence>
<reference evidence="1 2" key="1">
    <citation type="journal article" date="2018" name="Sci. Data">
        <title>The draft genome sequence of cork oak.</title>
        <authorList>
            <person name="Ramos A.M."/>
            <person name="Usie A."/>
            <person name="Barbosa P."/>
            <person name="Barros P.M."/>
            <person name="Capote T."/>
            <person name="Chaves I."/>
            <person name="Simoes F."/>
            <person name="Abreu I."/>
            <person name="Carrasquinho I."/>
            <person name="Faro C."/>
            <person name="Guimaraes J.B."/>
            <person name="Mendonca D."/>
            <person name="Nobrega F."/>
            <person name="Rodrigues L."/>
            <person name="Saibo N.J.M."/>
            <person name="Varela M.C."/>
            <person name="Egas C."/>
            <person name="Matos J."/>
            <person name="Miguel C.M."/>
            <person name="Oliveira M.M."/>
            <person name="Ricardo C.P."/>
            <person name="Goncalves S."/>
        </authorList>
    </citation>
    <scope>NUCLEOTIDE SEQUENCE [LARGE SCALE GENOMIC DNA]</scope>
    <source>
        <strain evidence="2">cv. HL8</strain>
    </source>
</reference>
<accession>A0AAW0JH23</accession>
<evidence type="ECO:0000313" key="1">
    <source>
        <dbReference type="EMBL" id="KAK7825676.1"/>
    </source>
</evidence>
<comment type="caution">
    <text evidence="1">The sequence shown here is derived from an EMBL/GenBank/DDBJ whole genome shotgun (WGS) entry which is preliminary data.</text>
</comment>